<dbReference type="AlphaFoldDB" id="A0A6P8I3G8"/>
<keyword evidence="4" id="KW-1185">Reference proteome</keyword>
<dbReference type="GeneID" id="116297867"/>
<dbReference type="InterPro" id="IPR000210">
    <property type="entry name" value="BTB/POZ_dom"/>
</dbReference>
<sequence length="439" mass="49734">MEASAWQTKLSSFKERNMYAYDKSLFFDVELSVMDANGDKVTIPAHKYVLAISSPVFEAMFYGELAETGRTIELPECTKEGLQEMLRYVYSDEVNLTGSNVLEVLYVAEKYMLPFLKEKCEEYLEKELKPEDVFYVLPQIRNEKVEQKCWDILDNDAERAVYSEAFLNISKEMLCKVLGRDTMSIDEVVLFQAVEKWALNKLKEKGLEENRKNKRAVLGEEVIKLIRFPLMSETEFAEKVLPCGILKMDEVTEVIRFFKKLALLTSSFSNTIRGKCKSNNYCFTPNTRFDSLAAPTGIGSAWAYTSTKSDAIDFKVNKPLSLAGITLFGSNGSTYTVSLSLYKSDEKIRQVCTSIPIVSKQMSGYHGLNIMLGEPVPLEPNVVYTIEAKISGPSSYYGHLGKTTVHFEDIVITYLNSNKSTNSTTAQRGQFHSLAFKRR</sequence>
<dbReference type="RefSeq" id="XP_031562041.1">
    <property type="nucleotide sequence ID" value="XM_031706181.1"/>
</dbReference>
<dbReference type="PROSITE" id="PS50097">
    <property type="entry name" value="BTB"/>
    <property type="match status" value="1"/>
</dbReference>
<proteinExistence type="predicted"/>
<dbReference type="PANTHER" id="PTHR45774:SF3">
    <property type="entry name" value="BTB (POZ) DOMAIN-CONTAINING 2B-RELATED"/>
    <property type="match status" value="1"/>
</dbReference>
<dbReference type="SMART" id="SM00875">
    <property type="entry name" value="BACK"/>
    <property type="match status" value="1"/>
</dbReference>
<dbReference type="Gene3D" id="1.25.40.420">
    <property type="match status" value="1"/>
</dbReference>
<accession>A0A6P8I3G8</accession>
<gene>
    <name evidence="5" type="primary">LOC116297867</name>
</gene>
<dbReference type="SMART" id="SM00225">
    <property type="entry name" value="BTB"/>
    <property type="match status" value="1"/>
</dbReference>
<evidence type="ECO:0000256" key="1">
    <source>
        <dbReference type="ARBA" id="ARBA00004496"/>
    </source>
</evidence>
<dbReference type="PANTHER" id="PTHR45774">
    <property type="entry name" value="BTB/POZ DOMAIN-CONTAINING"/>
    <property type="match status" value="1"/>
</dbReference>
<dbReference type="InterPro" id="IPR012983">
    <property type="entry name" value="PHR"/>
</dbReference>
<keyword evidence="2" id="KW-0963">Cytoplasm</keyword>
<reference evidence="5" key="1">
    <citation type="submission" date="2025-08" db="UniProtKB">
        <authorList>
            <consortium name="RefSeq"/>
        </authorList>
    </citation>
    <scope>IDENTIFICATION</scope>
    <source>
        <tissue evidence="5">Tentacle</tissue>
    </source>
</reference>
<evidence type="ECO:0000256" key="2">
    <source>
        <dbReference type="ARBA" id="ARBA00022490"/>
    </source>
</evidence>
<dbReference type="InParanoid" id="A0A6P8I3G8"/>
<evidence type="ECO:0000313" key="5">
    <source>
        <dbReference type="RefSeq" id="XP_031562041.1"/>
    </source>
</evidence>
<feature type="domain" description="BTB" evidence="3">
    <location>
        <begin position="27"/>
        <end position="98"/>
    </location>
</feature>
<dbReference type="GO" id="GO:0005829">
    <property type="term" value="C:cytosol"/>
    <property type="evidence" value="ECO:0007669"/>
    <property type="project" value="TreeGrafter"/>
</dbReference>
<organism evidence="4 5">
    <name type="scientific">Actinia tenebrosa</name>
    <name type="common">Australian red waratah sea anemone</name>
    <dbReference type="NCBI Taxonomy" id="6105"/>
    <lineage>
        <taxon>Eukaryota</taxon>
        <taxon>Metazoa</taxon>
        <taxon>Cnidaria</taxon>
        <taxon>Anthozoa</taxon>
        <taxon>Hexacorallia</taxon>
        <taxon>Actiniaria</taxon>
        <taxon>Actiniidae</taxon>
        <taxon>Actinia</taxon>
    </lineage>
</organism>
<dbReference type="Proteomes" id="UP000515163">
    <property type="component" value="Unplaced"/>
</dbReference>
<evidence type="ECO:0000259" key="3">
    <source>
        <dbReference type="PROSITE" id="PS50097"/>
    </source>
</evidence>
<dbReference type="Pfam" id="PF00651">
    <property type="entry name" value="BTB"/>
    <property type="match status" value="1"/>
</dbReference>
<evidence type="ECO:0000313" key="4">
    <source>
        <dbReference type="Proteomes" id="UP000515163"/>
    </source>
</evidence>
<dbReference type="InterPro" id="IPR038648">
    <property type="entry name" value="PHR_sf"/>
</dbReference>
<dbReference type="KEGG" id="aten:116297867"/>
<dbReference type="GO" id="GO:0022008">
    <property type="term" value="P:neurogenesis"/>
    <property type="evidence" value="ECO:0007669"/>
    <property type="project" value="TreeGrafter"/>
</dbReference>
<dbReference type="Pfam" id="PF08005">
    <property type="entry name" value="PHR"/>
    <property type="match status" value="1"/>
</dbReference>
<dbReference type="OrthoDB" id="45365at2759"/>
<dbReference type="Pfam" id="PF07707">
    <property type="entry name" value="BACK"/>
    <property type="match status" value="1"/>
</dbReference>
<dbReference type="SUPFAM" id="SSF54695">
    <property type="entry name" value="POZ domain"/>
    <property type="match status" value="1"/>
</dbReference>
<protein>
    <submittedName>
        <fullName evidence="5">BTB/POZ domain-containing protein 6-B-like</fullName>
    </submittedName>
</protein>
<dbReference type="InterPro" id="IPR011705">
    <property type="entry name" value="BACK"/>
</dbReference>
<dbReference type="Gene3D" id="3.30.710.10">
    <property type="entry name" value="Potassium Channel Kv1.1, Chain A"/>
    <property type="match status" value="1"/>
</dbReference>
<name>A0A6P8I3G8_ACTTE</name>
<dbReference type="InterPro" id="IPR011333">
    <property type="entry name" value="SKP1/BTB/POZ_sf"/>
</dbReference>
<comment type="subcellular location">
    <subcellularLocation>
        <location evidence="1">Cytoplasm</location>
    </subcellularLocation>
</comment>
<dbReference type="Gene3D" id="2.60.120.820">
    <property type="entry name" value="PHR domain"/>
    <property type="match status" value="1"/>
</dbReference>